<dbReference type="AlphaFoldDB" id="A0A8K1FZ51"/>
<evidence type="ECO:0000313" key="2">
    <source>
        <dbReference type="EMBL" id="TRZ08709.1"/>
    </source>
</evidence>
<dbReference type="OrthoDB" id="3549872at2759"/>
<gene>
    <name evidence="2" type="ORF">HGM15179_018385</name>
</gene>
<feature type="coiled-coil region" evidence="1">
    <location>
        <begin position="31"/>
        <end position="125"/>
    </location>
</feature>
<keyword evidence="1" id="KW-0175">Coiled coil</keyword>
<proteinExistence type="predicted"/>
<dbReference type="Proteomes" id="UP000796761">
    <property type="component" value="Unassembled WGS sequence"/>
</dbReference>
<keyword evidence="3" id="KW-1185">Reference proteome</keyword>
<accession>A0A8K1FZ51</accession>
<dbReference type="EMBL" id="SWJQ01001260">
    <property type="protein sequence ID" value="TRZ08709.1"/>
    <property type="molecule type" value="Genomic_DNA"/>
</dbReference>
<sequence length="178" mass="20379">MSLTASQARDIPAELTVDRVVAALQDLWQHLEHSQKDLKDARKKIQALKLKLSTTQAQRDYFSGRNQELQKELAERQEVMWRAELQKNSLETALKEEATARKEEAITLHQEVASLQRKLENTEKERKDVLVCLLHLQLAQDQQHQQNDMESCAGTSQELSCSSATANHHCVIKSFFSK</sequence>
<evidence type="ECO:0000313" key="3">
    <source>
        <dbReference type="Proteomes" id="UP000796761"/>
    </source>
</evidence>
<comment type="caution">
    <text evidence="2">The sequence shown here is derived from an EMBL/GenBank/DDBJ whole genome shotgun (WGS) entry which is preliminary data.</text>
</comment>
<reference evidence="2" key="1">
    <citation type="submission" date="2019-04" db="EMBL/GenBank/DDBJ databases">
        <title>Genome assembly of Zosterops borbonicus 15179.</title>
        <authorList>
            <person name="Leroy T."/>
            <person name="Anselmetti Y."/>
            <person name="Tilak M.-K."/>
            <person name="Nabholz B."/>
        </authorList>
    </citation>
    <scope>NUCLEOTIDE SEQUENCE</scope>
    <source>
        <strain evidence="2">HGM_15179</strain>
        <tissue evidence="2">Muscle</tissue>
    </source>
</reference>
<organism evidence="2 3">
    <name type="scientific">Zosterops borbonicus</name>
    <dbReference type="NCBI Taxonomy" id="364589"/>
    <lineage>
        <taxon>Eukaryota</taxon>
        <taxon>Metazoa</taxon>
        <taxon>Chordata</taxon>
        <taxon>Craniata</taxon>
        <taxon>Vertebrata</taxon>
        <taxon>Euteleostomi</taxon>
        <taxon>Archelosauria</taxon>
        <taxon>Archosauria</taxon>
        <taxon>Dinosauria</taxon>
        <taxon>Saurischia</taxon>
        <taxon>Theropoda</taxon>
        <taxon>Coelurosauria</taxon>
        <taxon>Aves</taxon>
        <taxon>Neognathae</taxon>
        <taxon>Neoaves</taxon>
        <taxon>Telluraves</taxon>
        <taxon>Australaves</taxon>
        <taxon>Passeriformes</taxon>
        <taxon>Sylvioidea</taxon>
        <taxon>Zosteropidae</taxon>
        <taxon>Zosterops</taxon>
    </lineage>
</organism>
<name>A0A8K1FZ51_9PASS</name>
<protein>
    <submittedName>
        <fullName evidence="2">Uncharacterized protein</fullName>
    </submittedName>
</protein>
<evidence type="ECO:0000256" key="1">
    <source>
        <dbReference type="SAM" id="Coils"/>
    </source>
</evidence>